<dbReference type="AlphaFoldDB" id="A0A6L5Y648"/>
<dbReference type="GO" id="GO:0005524">
    <property type="term" value="F:ATP binding"/>
    <property type="evidence" value="ECO:0007669"/>
    <property type="project" value="UniProtKB-KW"/>
</dbReference>
<dbReference type="InterPro" id="IPR041682">
    <property type="entry name" value="AAA_14"/>
</dbReference>
<dbReference type="EMBL" id="VUMZ01000005">
    <property type="protein sequence ID" value="MST51968.1"/>
    <property type="molecule type" value="Genomic_DNA"/>
</dbReference>
<dbReference type="GeneID" id="303114976"/>
<keyword evidence="3" id="KW-0067">ATP-binding</keyword>
<evidence type="ECO:0000259" key="1">
    <source>
        <dbReference type="Pfam" id="PF13173"/>
    </source>
</evidence>
<dbReference type="PANTHER" id="PTHR33295">
    <property type="entry name" value="ATPASE"/>
    <property type="match status" value="1"/>
</dbReference>
<dbReference type="SUPFAM" id="SSF52540">
    <property type="entry name" value="P-loop containing nucleoside triphosphate hydrolases"/>
    <property type="match status" value="1"/>
</dbReference>
<keyword evidence="4" id="KW-1185">Reference proteome</keyword>
<evidence type="ECO:0000313" key="3">
    <source>
        <dbReference type="EMBL" id="MST51968.1"/>
    </source>
</evidence>
<dbReference type="InterPro" id="IPR027417">
    <property type="entry name" value="P-loop_NTPase"/>
</dbReference>
<feature type="domain" description="DUF4143" evidence="2">
    <location>
        <begin position="200"/>
        <end position="352"/>
    </location>
</feature>
<dbReference type="Proteomes" id="UP000474676">
    <property type="component" value="Unassembled WGS sequence"/>
</dbReference>
<protein>
    <submittedName>
        <fullName evidence="3">ATP-binding protein</fullName>
    </submittedName>
</protein>
<dbReference type="Pfam" id="PF13635">
    <property type="entry name" value="DUF4143"/>
    <property type="match status" value="1"/>
</dbReference>
<gene>
    <name evidence="3" type="ORF">FYJ64_06515</name>
</gene>
<feature type="domain" description="AAA" evidence="1">
    <location>
        <begin position="22"/>
        <end position="152"/>
    </location>
</feature>
<sequence>MKEIKRDHYLQKLIERRTNGLIKIVTGIRRCGKSYLLDPMFRDYLLESGVPKDHIIKIELDRISNKKYHTDPEAFDEYIHSLIKDNKQYYLILDEVQLVSDFESVLNGLLYDGNIDVYITGSNSKFLSSDVITEFRGRGDQIHLQPLSFSEFYNAVGGDKLECWNEYLTFGGMPLVLSRKTDSEKMDYLKDLFNQTYFTDIVDRNQIKRLDVLDAMVNLLASSVGSLTNPQKIHDTFKSKGTKELSINTINSYLSYLEDAFIIKKALRYDVKGRKYINTPQKYYFADLGLRNARLNFRQQEESHLMENAIYNELLIRDYNVDVGVVEIREGNKRIQTEVDFICNQGSNRYYIQSALNLDTPEKTSQESRPLNNISDSFKKIIVVKGSMKPWHTEDGILVIGLLDFLLDQHCLEK</sequence>
<comment type="caution">
    <text evidence="3">The sequence shown here is derived from an EMBL/GenBank/DDBJ whole genome shotgun (WGS) entry which is preliminary data.</text>
</comment>
<reference evidence="3 4" key="1">
    <citation type="submission" date="2019-08" db="EMBL/GenBank/DDBJ databases">
        <title>In-depth cultivation of the pig gut microbiome towards novel bacterial diversity and tailored functional studies.</title>
        <authorList>
            <person name="Wylensek D."/>
            <person name="Hitch T.C.A."/>
            <person name="Clavel T."/>
        </authorList>
    </citation>
    <scope>NUCLEOTIDE SEQUENCE [LARGE SCALE GENOMIC DNA]</scope>
    <source>
        <strain evidence="3 4">WCA-MUC-591-APC-3H</strain>
    </source>
</reference>
<name>A0A6L5Y648_9FIRM</name>
<dbReference type="Pfam" id="PF13173">
    <property type="entry name" value="AAA_14"/>
    <property type="match status" value="1"/>
</dbReference>
<organism evidence="3 4">
    <name type="scientific">Hornefia butyriciproducens</name>
    <dbReference type="NCBI Taxonomy" id="2652293"/>
    <lineage>
        <taxon>Bacteria</taxon>
        <taxon>Bacillati</taxon>
        <taxon>Bacillota</taxon>
        <taxon>Clostridia</taxon>
        <taxon>Peptostreptococcales</taxon>
        <taxon>Anaerovoracaceae</taxon>
        <taxon>Hornefia</taxon>
    </lineage>
</organism>
<dbReference type="InterPro" id="IPR025420">
    <property type="entry name" value="DUF4143"/>
</dbReference>
<proteinExistence type="predicted"/>
<keyword evidence="3" id="KW-0547">Nucleotide-binding</keyword>
<evidence type="ECO:0000259" key="2">
    <source>
        <dbReference type="Pfam" id="PF13635"/>
    </source>
</evidence>
<dbReference type="PANTHER" id="PTHR33295:SF18">
    <property type="entry name" value="AAA+ ATPASE DOMAIN-CONTAINING PROTEIN"/>
    <property type="match status" value="1"/>
</dbReference>
<accession>A0A6L5Y648</accession>
<dbReference type="RefSeq" id="WP_154574412.1">
    <property type="nucleotide sequence ID" value="NZ_JAQXGS010000047.1"/>
</dbReference>
<evidence type="ECO:0000313" key="4">
    <source>
        <dbReference type="Proteomes" id="UP000474676"/>
    </source>
</evidence>